<dbReference type="AlphaFoldDB" id="A0A7X0PCZ6"/>
<reference evidence="1 2" key="1">
    <citation type="submission" date="2020-08" db="EMBL/GenBank/DDBJ databases">
        <title>Functional genomics of gut bacteria from endangered species of beetles.</title>
        <authorList>
            <person name="Carlos-Shanley C."/>
        </authorList>
    </citation>
    <scope>NUCLEOTIDE SEQUENCE [LARGE SCALE GENOMIC DNA]</scope>
    <source>
        <strain evidence="1 2">S00198</strain>
    </source>
</reference>
<dbReference type="Proteomes" id="UP000575083">
    <property type="component" value="Unassembled WGS sequence"/>
</dbReference>
<evidence type="ECO:0000313" key="1">
    <source>
        <dbReference type="EMBL" id="MBB6559266.1"/>
    </source>
</evidence>
<protein>
    <submittedName>
        <fullName evidence="1">Uncharacterized protein</fullName>
    </submittedName>
</protein>
<dbReference type="EMBL" id="JACHLK010000003">
    <property type="protein sequence ID" value="MBB6559266.1"/>
    <property type="molecule type" value="Genomic_DNA"/>
</dbReference>
<evidence type="ECO:0000313" key="2">
    <source>
        <dbReference type="Proteomes" id="UP000575083"/>
    </source>
</evidence>
<dbReference type="RefSeq" id="WP_184856695.1">
    <property type="nucleotide sequence ID" value="NZ_JACHLK010000003.1"/>
</dbReference>
<name>A0A7X0PCZ6_9BURK</name>
<organism evidence="1 2">
    <name type="scientific">Acidovorax soli</name>
    <dbReference type="NCBI Taxonomy" id="592050"/>
    <lineage>
        <taxon>Bacteria</taxon>
        <taxon>Pseudomonadati</taxon>
        <taxon>Pseudomonadota</taxon>
        <taxon>Betaproteobacteria</taxon>
        <taxon>Burkholderiales</taxon>
        <taxon>Comamonadaceae</taxon>
        <taxon>Acidovorax</taxon>
    </lineage>
</organism>
<keyword evidence="2" id="KW-1185">Reference proteome</keyword>
<sequence>MKAISTEKLLVANTIIAKLVPELRRSGAYHAATGTSPGGWTLTGYGLTIHLAEDVLLSPIEPALSSLLDIWPEGGSRKIFSVSWYPSMPWYPKRVVVFKPGSWTHALISGQL</sequence>
<proteinExistence type="predicted"/>
<comment type="caution">
    <text evidence="1">The sequence shown here is derived from an EMBL/GenBank/DDBJ whole genome shotgun (WGS) entry which is preliminary data.</text>
</comment>
<accession>A0A7X0PCZ6</accession>
<gene>
    <name evidence="1" type="ORF">HNP48_001933</name>
</gene>